<reference evidence="4" key="1">
    <citation type="submission" date="2021-01" db="EMBL/GenBank/DDBJ databases">
        <authorList>
            <person name="Corre E."/>
            <person name="Pelletier E."/>
            <person name="Niang G."/>
            <person name="Scheremetjew M."/>
            <person name="Finn R."/>
            <person name="Kale V."/>
            <person name="Holt S."/>
            <person name="Cochrane G."/>
            <person name="Meng A."/>
            <person name="Brown T."/>
            <person name="Cohen L."/>
        </authorList>
    </citation>
    <scope>NUCLEOTIDE SEQUENCE</scope>
    <source>
        <strain evidence="4">OF101</strain>
    </source>
</reference>
<keyword evidence="2" id="KW-0325">Glycoprotein</keyword>
<dbReference type="GO" id="GO:0016798">
    <property type="term" value="F:hydrolase activity, acting on glycosyl bonds"/>
    <property type="evidence" value="ECO:0007669"/>
    <property type="project" value="TreeGrafter"/>
</dbReference>
<accession>A0A7S1SAM1</accession>
<name>A0A7S1SAM1_ALECA</name>
<dbReference type="AlphaFoldDB" id="A0A7S1SAM1"/>
<dbReference type="InterPro" id="IPR026138">
    <property type="entry name" value="CLN5"/>
</dbReference>
<feature type="region of interest" description="Disordered" evidence="3">
    <location>
        <begin position="1"/>
        <end position="23"/>
    </location>
</feature>
<organism evidence="4">
    <name type="scientific">Alexandrium catenella</name>
    <name type="common">Red tide dinoflagellate</name>
    <name type="synonym">Gonyaulax catenella</name>
    <dbReference type="NCBI Taxonomy" id="2925"/>
    <lineage>
        <taxon>Eukaryota</taxon>
        <taxon>Sar</taxon>
        <taxon>Alveolata</taxon>
        <taxon>Dinophyceae</taxon>
        <taxon>Gonyaulacales</taxon>
        <taxon>Pyrocystaceae</taxon>
        <taxon>Alexandrium</taxon>
    </lineage>
</organism>
<protein>
    <submittedName>
        <fullName evidence="4">Uncharacterized protein</fullName>
    </submittedName>
</protein>
<evidence type="ECO:0000313" key="4">
    <source>
        <dbReference type="EMBL" id="CAD9189317.1"/>
    </source>
</evidence>
<comment type="similarity">
    <text evidence="1">Belongs to the CLN5 family.</text>
</comment>
<evidence type="ECO:0000256" key="1">
    <source>
        <dbReference type="ARBA" id="ARBA00007028"/>
    </source>
</evidence>
<dbReference type="EMBL" id="HBGE01110833">
    <property type="protein sequence ID" value="CAD9189317.1"/>
    <property type="molecule type" value="Transcribed_RNA"/>
</dbReference>
<dbReference type="GO" id="GO:0005765">
    <property type="term" value="C:lysosomal membrane"/>
    <property type="evidence" value="ECO:0007669"/>
    <property type="project" value="TreeGrafter"/>
</dbReference>
<proteinExistence type="inferred from homology"/>
<dbReference type="GO" id="GO:0007040">
    <property type="term" value="P:lysosome organization"/>
    <property type="evidence" value="ECO:0007669"/>
    <property type="project" value="TreeGrafter"/>
</dbReference>
<dbReference type="PANTHER" id="PTHR15380:SF2">
    <property type="entry name" value="CEROID-LIPOFUSCINOSIS NEURONAL PROTEIN 5"/>
    <property type="match status" value="1"/>
</dbReference>
<evidence type="ECO:0000256" key="3">
    <source>
        <dbReference type="SAM" id="MobiDB-lite"/>
    </source>
</evidence>
<dbReference type="PANTHER" id="PTHR15380">
    <property type="entry name" value="CEROID-LIPOFUSCINOSIS, NEURONAL 5"/>
    <property type="match status" value="1"/>
</dbReference>
<sequence>MTAWVSATPVAGEEDSDGGASARALTPDHARALTADWQPGDVVEVHYGELLLAQWVLEHAPWNAYHSGLGFVNNRTGQKVLFDFTPVNTSSVMNMVVPRVRMESHLRAVLLGEAEFVYHDEAKTQLYPSWPPLYTSMVRLGTLNGSAFHHFAEWVVGDFAPRHTNFQPIEVSMAANNSVGQAIAVRSRMCHDFVTDSLWVLYRAGAVFNVQDIIFRDHIIMYAKAVDNSSENVGSRRSVRQRLRHLRLLNIYVEEIKQQFTAARTALIAGWRLGLHMFLHDQRGDYRVELVPPFLNYCYLPLAIPPQVHNPLGSMKLCALGMQANVYNTSAPWPWGPLLMVEEHLDRPEVPASLALVVLAALLVRGRKPP</sequence>
<gene>
    <name evidence="4" type="ORF">ACAT0790_LOCUS66091</name>
</gene>
<evidence type="ECO:0000256" key="2">
    <source>
        <dbReference type="ARBA" id="ARBA00023180"/>
    </source>
</evidence>